<dbReference type="OrthoDB" id="10062876at2759"/>
<dbReference type="InterPro" id="IPR004841">
    <property type="entry name" value="AA-permease/SLC12A_dom"/>
</dbReference>
<dbReference type="EMBL" id="MU167404">
    <property type="protein sequence ID" value="KAG0141056.1"/>
    <property type="molecule type" value="Genomic_DNA"/>
</dbReference>
<dbReference type="Proteomes" id="UP000886653">
    <property type="component" value="Unassembled WGS sequence"/>
</dbReference>
<dbReference type="PANTHER" id="PTHR43341:SF20">
    <property type="entry name" value="AAT FAMILY AMINO ACID TRANSPORTER"/>
    <property type="match status" value="1"/>
</dbReference>
<name>A0A9P6N732_9BASI</name>
<sequence length="210" mass="22939">MPCRDILNEISPSALAAELSASAILINYWTKAVNNAVWMMLMLAVVVGLNFAPAHFYGEFEFWFASIKLVTILCLRILGIVLDLGGGPMHDRIGFRYWKNPGPFIEFLGIQGTAGRFLGFWPALIQATVSCVGTEITAITAGEAKNPKKALPSAIRKVTIRIWVFYILGTFVIGLIMQSNEPRLNLNSHDAASSPFVIAISNSGIKILPS</sequence>
<accession>A0A9P6N732</accession>
<dbReference type="Pfam" id="PF00324">
    <property type="entry name" value="AA_permease"/>
    <property type="match status" value="1"/>
</dbReference>
<dbReference type="GO" id="GO:0015171">
    <property type="term" value="F:amino acid transmembrane transporter activity"/>
    <property type="evidence" value="ECO:0007669"/>
    <property type="project" value="TreeGrafter"/>
</dbReference>
<comment type="caution">
    <text evidence="7">The sequence shown here is derived from an EMBL/GenBank/DDBJ whole genome shotgun (WGS) entry which is preliminary data.</text>
</comment>
<evidence type="ECO:0000256" key="4">
    <source>
        <dbReference type="ARBA" id="ARBA00023136"/>
    </source>
</evidence>
<evidence type="ECO:0000313" key="7">
    <source>
        <dbReference type="EMBL" id="KAG0141056.1"/>
    </source>
</evidence>
<evidence type="ECO:0000256" key="2">
    <source>
        <dbReference type="ARBA" id="ARBA00022692"/>
    </source>
</evidence>
<gene>
    <name evidence="7" type="ORF">CROQUDRAFT_99237</name>
</gene>
<keyword evidence="2 5" id="KW-0812">Transmembrane</keyword>
<evidence type="ECO:0000313" key="8">
    <source>
        <dbReference type="Proteomes" id="UP000886653"/>
    </source>
</evidence>
<dbReference type="GO" id="GO:0016020">
    <property type="term" value="C:membrane"/>
    <property type="evidence" value="ECO:0007669"/>
    <property type="project" value="UniProtKB-SubCell"/>
</dbReference>
<evidence type="ECO:0000256" key="3">
    <source>
        <dbReference type="ARBA" id="ARBA00022989"/>
    </source>
</evidence>
<keyword evidence="8" id="KW-1185">Reference proteome</keyword>
<feature type="domain" description="Amino acid permease/ SLC12A" evidence="6">
    <location>
        <begin position="14"/>
        <end position="209"/>
    </location>
</feature>
<proteinExistence type="predicted"/>
<evidence type="ECO:0000259" key="6">
    <source>
        <dbReference type="Pfam" id="PF00324"/>
    </source>
</evidence>
<dbReference type="InterPro" id="IPR050524">
    <property type="entry name" value="APC_YAT"/>
</dbReference>
<feature type="transmembrane region" description="Helical" evidence="5">
    <location>
        <begin position="62"/>
        <end position="82"/>
    </location>
</feature>
<organism evidence="7 8">
    <name type="scientific">Cronartium quercuum f. sp. fusiforme G11</name>
    <dbReference type="NCBI Taxonomy" id="708437"/>
    <lineage>
        <taxon>Eukaryota</taxon>
        <taxon>Fungi</taxon>
        <taxon>Dikarya</taxon>
        <taxon>Basidiomycota</taxon>
        <taxon>Pucciniomycotina</taxon>
        <taxon>Pucciniomycetes</taxon>
        <taxon>Pucciniales</taxon>
        <taxon>Coleosporiaceae</taxon>
        <taxon>Cronartium</taxon>
    </lineage>
</organism>
<evidence type="ECO:0000256" key="1">
    <source>
        <dbReference type="ARBA" id="ARBA00004141"/>
    </source>
</evidence>
<protein>
    <recommendedName>
        <fullName evidence="6">Amino acid permease/ SLC12A domain-containing protein</fullName>
    </recommendedName>
</protein>
<keyword evidence="4 5" id="KW-0472">Membrane</keyword>
<keyword evidence="3 5" id="KW-1133">Transmembrane helix</keyword>
<dbReference type="PANTHER" id="PTHR43341">
    <property type="entry name" value="AMINO ACID PERMEASE"/>
    <property type="match status" value="1"/>
</dbReference>
<comment type="subcellular location">
    <subcellularLocation>
        <location evidence="1">Membrane</location>
        <topology evidence="1">Multi-pass membrane protein</topology>
    </subcellularLocation>
</comment>
<reference evidence="7" key="1">
    <citation type="submission" date="2013-11" db="EMBL/GenBank/DDBJ databases">
        <title>Genome sequence of the fusiform rust pathogen reveals effectors for host alternation and coevolution with pine.</title>
        <authorList>
            <consortium name="DOE Joint Genome Institute"/>
            <person name="Smith K."/>
            <person name="Pendleton A."/>
            <person name="Kubisiak T."/>
            <person name="Anderson C."/>
            <person name="Salamov A."/>
            <person name="Aerts A."/>
            <person name="Riley R."/>
            <person name="Clum A."/>
            <person name="Lindquist E."/>
            <person name="Ence D."/>
            <person name="Campbell M."/>
            <person name="Kronenberg Z."/>
            <person name="Feau N."/>
            <person name="Dhillon B."/>
            <person name="Hamelin R."/>
            <person name="Burleigh J."/>
            <person name="Smith J."/>
            <person name="Yandell M."/>
            <person name="Nelson C."/>
            <person name="Grigoriev I."/>
            <person name="Davis J."/>
        </authorList>
    </citation>
    <scope>NUCLEOTIDE SEQUENCE</scope>
    <source>
        <strain evidence="7">G11</strain>
    </source>
</reference>
<feature type="transmembrane region" description="Helical" evidence="5">
    <location>
        <begin position="158"/>
        <end position="177"/>
    </location>
</feature>
<dbReference type="Gene3D" id="1.20.1740.10">
    <property type="entry name" value="Amino acid/polyamine transporter I"/>
    <property type="match status" value="1"/>
</dbReference>
<feature type="transmembrane region" description="Helical" evidence="5">
    <location>
        <begin position="36"/>
        <end position="56"/>
    </location>
</feature>
<evidence type="ECO:0000256" key="5">
    <source>
        <dbReference type="SAM" id="Phobius"/>
    </source>
</evidence>
<dbReference type="AlphaFoldDB" id="A0A9P6N732"/>